<evidence type="ECO:0000313" key="1">
    <source>
        <dbReference type="EMBL" id="KKQ36074.1"/>
    </source>
</evidence>
<evidence type="ECO:0000313" key="2">
    <source>
        <dbReference type="Proteomes" id="UP000034591"/>
    </source>
</evidence>
<accession>A0A0G0JH37</accession>
<dbReference type="Proteomes" id="UP000034591">
    <property type="component" value="Unassembled WGS sequence"/>
</dbReference>
<protein>
    <submittedName>
        <fullName evidence="1">Uncharacterized protein</fullName>
    </submittedName>
</protein>
<proteinExistence type="predicted"/>
<dbReference type="EMBL" id="LBTI01000065">
    <property type="protein sequence ID" value="KKQ36074.1"/>
    <property type="molecule type" value="Genomic_DNA"/>
</dbReference>
<reference evidence="1 2" key="1">
    <citation type="journal article" date="2015" name="Nature">
        <title>rRNA introns, odd ribosomes, and small enigmatic genomes across a large radiation of phyla.</title>
        <authorList>
            <person name="Brown C.T."/>
            <person name="Hug L.A."/>
            <person name="Thomas B.C."/>
            <person name="Sharon I."/>
            <person name="Castelle C.J."/>
            <person name="Singh A."/>
            <person name="Wilkins M.J."/>
            <person name="Williams K.H."/>
            <person name="Banfield J.F."/>
        </authorList>
    </citation>
    <scope>NUCLEOTIDE SEQUENCE [LARGE SCALE GENOMIC DNA]</scope>
</reference>
<organism evidence="1 2">
    <name type="scientific">Candidatus Woesebacteria bacterium GW2011_GWA1_37_7</name>
    <dbReference type="NCBI Taxonomy" id="1618545"/>
    <lineage>
        <taxon>Bacteria</taxon>
        <taxon>Candidatus Woeseibacteriota</taxon>
    </lineage>
</organism>
<comment type="caution">
    <text evidence="1">The sequence shown here is derived from an EMBL/GenBank/DDBJ whole genome shotgun (WGS) entry which is preliminary data.</text>
</comment>
<gene>
    <name evidence="1" type="ORF">US53_C0065G0004</name>
</gene>
<dbReference type="AlphaFoldDB" id="A0A0G0JH37"/>
<sequence length="153" mass="17635">MPKFTIEGLTTPPKFEKNADKFVSKLGKTSKKGPFSDLVVDVENYTQTMLAPLPKWAQEILDRVTPPEVLKRADFRYDDIDAQSSRLNLATVNIHGNDPEKMMQLANRAEEIAKRLHGKRDWRSEILPEDDPDISELSGKYYLHLGYTFRNRK</sequence>
<name>A0A0G0JH37_9BACT</name>